<dbReference type="InterPro" id="IPR027417">
    <property type="entry name" value="P-loop_NTPase"/>
</dbReference>
<reference evidence="6 7" key="1">
    <citation type="submission" date="2020-06" db="EMBL/GenBank/DDBJ databases">
        <title>Actinomadura xiongansis sp. nov., isolated from soil of Baiyangdian.</title>
        <authorList>
            <person name="Zhang X."/>
        </authorList>
    </citation>
    <scope>NUCLEOTIDE SEQUENCE [LARGE SCALE GENOMIC DNA]</scope>
    <source>
        <strain evidence="6 7">HBUM206468</strain>
    </source>
</reference>
<evidence type="ECO:0000256" key="2">
    <source>
        <dbReference type="ARBA" id="ARBA00022741"/>
    </source>
</evidence>
<dbReference type="Proteomes" id="UP000805614">
    <property type="component" value="Unassembled WGS sequence"/>
</dbReference>
<dbReference type="PROSITE" id="PS50893">
    <property type="entry name" value="ABC_TRANSPORTER_2"/>
    <property type="match status" value="1"/>
</dbReference>
<name>A0ABR7LV32_9ACTN</name>
<dbReference type="InterPro" id="IPR051120">
    <property type="entry name" value="ABC_AA/LPS_Transport"/>
</dbReference>
<keyword evidence="1" id="KW-0813">Transport</keyword>
<dbReference type="GO" id="GO:0005524">
    <property type="term" value="F:ATP binding"/>
    <property type="evidence" value="ECO:0007669"/>
    <property type="project" value="UniProtKB-KW"/>
</dbReference>
<dbReference type="InterPro" id="IPR003439">
    <property type="entry name" value="ABC_transporter-like_ATP-bd"/>
</dbReference>
<dbReference type="Gene3D" id="3.40.50.300">
    <property type="entry name" value="P-loop containing nucleotide triphosphate hydrolases"/>
    <property type="match status" value="1"/>
</dbReference>
<organism evidence="6 7">
    <name type="scientific">Actinomadura alba</name>
    <dbReference type="NCBI Taxonomy" id="406431"/>
    <lineage>
        <taxon>Bacteria</taxon>
        <taxon>Bacillati</taxon>
        <taxon>Actinomycetota</taxon>
        <taxon>Actinomycetes</taxon>
        <taxon>Streptosporangiales</taxon>
        <taxon>Thermomonosporaceae</taxon>
        <taxon>Actinomadura</taxon>
    </lineage>
</organism>
<gene>
    <name evidence="6" type="ORF">HKK74_24885</name>
</gene>
<evidence type="ECO:0000313" key="6">
    <source>
        <dbReference type="EMBL" id="MBC6468706.1"/>
    </source>
</evidence>
<dbReference type="CDD" id="cd03219">
    <property type="entry name" value="ABC_Mj1267_LivG_branched"/>
    <property type="match status" value="1"/>
</dbReference>
<comment type="caution">
    <text evidence="6">The sequence shown here is derived from an EMBL/GenBank/DDBJ whole genome shotgun (WGS) entry which is preliminary data.</text>
</comment>
<evidence type="ECO:0000313" key="7">
    <source>
        <dbReference type="Proteomes" id="UP000805614"/>
    </source>
</evidence>
<dbReference type="SUPFAM" id="SSF52540">
    <property type="entry name" value="P-loop containing nucleoside triphosphate hydrolases"/>
    <property type="match status" value="1"/>
</dbReference>
<feature type="domain" description="ABC transporter" evidence="5">
    <location>
        <begin position="8"/>
        <end position="254"/>
    </location>
</feature>
<dbReference type="PANTHER" id="PTHR45772">
    <property type="entry name" value="CONSERVED COMPONENT OF ABC TRANSPORTER FOR NATURAL AMINO ACIDS-RELATED"/>
    <property type="match status" value="1"/>
</dbReference>
<dbReference type="PANTHER" id="PTHR45772:SF9">
    <property type="entry name" value="CONSERVED COMPONENT OF ABC TRANSPORTER FOR NATURAL AMINO ACIDS"/>
    <property type="match status" value="1"/>
</dbReference>
<dbReference type="SMART" id="SM00382">
    <property type="entry name" value="AAA"/>
    <property type="match status" value="1"/>
</dbReference>
<evidence type="ECO:0000256" key="3">
    <source>
        <dbReference type="ARBA" id="ARBA00022840"/>
    </source>
</evidence>
<keyword evidence="7" id="KW-1185">Reference proteome</keyword>
<proteinExistence type="predicted"/>
<accession>A0ABR7LV32</accession>
<dbReference type="EMBL" id="JABVEC010000020">
    <property type="protein sequence ID" value="MBC6468706.1"/>
    <property type="molecule type" value="Genomic_DNA"/>
</dbReference>
<evidence type="ECO:0000259" key="5">
    <source>
        <dbReference type="PROSITE" id="PS50893"/>
    </source>
</evidence>
<keyword evidence="2" id="KW-0547">Nucleotide-binding</keyword>
<sequence length="288" mass="30740">MTSPPALLELRDVTVRFGGLVALDGVSFDVPQGRVTGVIGPNGAGKTTVFNVICGFVRPDEGRLRWRGEPLTRHRPHDLTRLGIARTLQGLGLFPGLTVVQNVMVGAERHARAGFLSALFALPRSDRDEAALRDRAMRLLTELGVAEVAGRFPGELPYGVQKRVALARALVAEPDLVLLDEPAAGLSAGEIDELAALIRGLRDEVSVVLVEHHMDLVMEVCDDVVVLDFGRLIARGSPDDVRDDPLVVAAYLGDEVDDSAADELTEGGTETHDQPSHGGGVGSEARRA</sequence>
<keyword evidence="3 6" id="KW-0067">ATP-binding</keyword>
<dbReference type="InterPro" id="IPR003593">
    <property type="entry name" value="AAA+_ATPase"/>
</dbReference>
<protein>
    <submittedName>
        <fullName evidence="6">ABC transporter ATP-binding protein</fullName>
    </submittedName>
</protein>
<dbReference type="Pfam" id="PF00005">
    <property type="entry name" value="ABC_tran"/>
    <property type="match status" value="1"/>
</dbReference>
<dbReference type="InterPro" id="IPR032823">
    <property type="entry name" value="BCA_ABC_TP_C"/>
</dbReference>
<dbReference type="RefSeq" id="WP_187245744.1">
    <property type="nucleotide sequence ID" value="NZ_BAAAOK010000001.1"/>
</dbReference>
<evidence type="ECO:0000256" key="4">
    <source>
        <dbReference type="SAM" id="MobiDB-lite"/>
    </source>
</evidence>
<feature type="region of interest" description="Disordered" evidence="4">
    <location>
        <begin position="259"/>
        <end position="288"/>
    </location>
</feature>
<dbReference type="Pfam" id="PF12399">
    <property type="entry name" value="BCA_ABC_TP_C"/>
    <property type="match status" value="1"/>
</dbReference>
<evidence type="ECO:0000256" key="1">
    <source>
        <dbReference type="ARBA" id="ARBA00022448"/>
    </source>
</evidence>